<dbReference type="PANTHER" id="PTHR35526:SF3">
    <property type="entry name" value="ANTI-SIGMA-F FACTOR RSBW"/>
    <property type="match status" value="1"/>
</dbReference>
<dbReference type="InterPro" id="IPR050267">
    <property type="entry name" value="Anti-sigma-factor_SerPK"/>
</dbReference>
<evidence type="ECO:0000256" key="1">
    <source>
        <dbReference type="ARBA" id="ARBA00022527"/>
    </source>
</evidence>
<dbReference type="SUPFAM" id="SSF55874">
    <property type="entry name" value="ATPase domain of HSP90 chaperone/DNA topoisomerase II/histidine kinase"/>
    <property type="match status" value="1"/>
</dbReference>
<organism evidence="3 4">
    <name type="scientific">Sedimentitalea arenosa</name>
    <dbReference type="NCBI Taxonomy" id="2798803"/>
    <lineage>
        <taxon>Bacteria</taxon>
        <taxon>Pseudomonadati</taxon>
        <taxon>Pseudomonadota</taxon>
        <taxon>Alphaproteobacteria</taxon>
        <taxon>Rhodobacterales</taxon>
        <taxon>Paracoccaceae</taxon>
        <taxon>Sedimentitalea</taxon>
    </lineage>
</organism>
<keyword evidence="4" id="KW-1185">Reference proteome</keyword>
<gene>
    <name evidence="3" type="ORF">JF290_15160</name>
</gene>
<keyword evidence="1" id="KW-0808">Transferase</keyword>
<protein>
    <submittedName>
        <fullName evidence="3">ATP-binding protein</fullName>
    </submittedName>
</protein>
<evidence type="ECO:0000259" key="2">
    <source>
        <dbReference type="Pfam" id="PF13581"/>
    </source>
</evidence>
<keyword evidence="3" id="KW-0547">Nucleotide-binding</keyword>
<proteinExistence type="predicted"/>
<accession>A0A8J7J3B1</accession>
<dbReference type="CDD" id="cd16936">
    <property type="entry name" value="HATPase_RsbW-like"/>
    <property type="match status" value="1"/>
</dbReference>
<dbReference type="GO" id="GO:0004674">
    <property type="term" value="F:protein serine/threonine kinase activity"/>
    <property type="evidence" value="ECO:0007669"/>
    <property type="project" value="UniProtKB-KW"/>
</dbReference>
<dbReference type="InterPro" id="IPR036890">
    <property type="entry name" value="HATPase_C_sf"/>
</dbReference>
<name>A0A8J7J3B1_9RHOB</name>
<evidence type="ECO:0000313" key="4">
    <source>
        <dbReference type="Proteomes" id="UP000619079"/>
    </source>
</evidence>
<reference evidence="3" key="1">
    <citation type="submission" date="2020-12" db="EMBL/GenBank/DDBJ databases">
        <title>Sedimentitalea sp. nov., isolated from sand in Incheon.</title>
        <authorList>
            <person name="Kim W."/>
        </authorList>
    </citation>
    <scope>NUCLEOTIDE SEQUENCE</scope>
    <source>
        <strain evidence="3">CAU 1593</strain>
    </source>
</reference>
<dbReference type="InterPro" id="IPR003594">
    <property type="entry name" value="HATPase_dom"/>
</dbReference>
<dbReference type="Gene3D" id="3.30.565.10">
    <property type="entry name" value="Histidine kinase-like ATPase, C-terminal domain"/>
    <property type="match status" value="1"/>
</dbReference>
<dbReference type="GO" id="GO:0005524">
    <property type="term" value="F:ATP binding"/>
    <property type="evidence" value="ECO:0007669"/>
    <property type="project" value="UniProtKB-KW"/>
</dbReference>
<evidence type="ECO:0000313" key="3">
    <source>
        <dbReference type="EMBL" id="MBJ6372865.1"/>
    </source>
</evidence>
<dbReference type="EMBL" id="JAELVR010000010">
    <property type="protein sequence ID" value="MBJ6372865.1"/>
    <property type="molecule type" value="Genomic_DNA"/>
</dbReference>
<keyword evidence="1" id="KW-0418">Kinase</keyword>
<keyword evidence="3" id="KW-0067">ATP-binding</keyword>
<sequence>MNRLVAMGLAEDQMGGAEIVLAEAVNNIVEHAYAGMEPGEIRLNARFEGPHLLLQIEDWGRALPDGELPEGQPADLTGPMDDLPEGGFGWFMIRTLSRDISYARTEGCNRLCLTFDLIPPGS</sequence>
<keyword evidence="1" id="KW-0723">Serine/threonine-protein kinase</keyword>
<dbReference type="AlphaFoldDB" id="A0A8J7J3B1"/>
<dbReference type="Proteomes" id="UP000619079">
    <property type="component" value="Unassembled WGS sequence"/>
</dbReference>
<feature type="domain" description="Histidine kinase/HSP90-like ATPase" evidence="2">
    <location>
        <begin position="7"/>
        <end position="115"/>
    </location>
</feature>
<dbReference type="PANTHER" id="PTHR35526">
    <property type="entry name" value="ANTI-SIGMA-F FACTOR RSBW-RELATED"/>
    <property type="match status" value="1"/>
</dbReference>
<dbReference type="Pfam" id="PF13581">
    <property type="entry name" value="HATPase_c_2"/>
    <property type="match status" value="1"/>
</dbReference>
<comment type="caution">
    <text evidence="3">The sequence shown here is derived from an EMBL/GenBank/DDBJ whole genome shotgun (WGS) entry which is preliminary data.</text>
</comment>